<gene>
    <name evidence="1" type="ORF">NDU88_004502</name>
</gene>
<dbReference type="EMBL" id="JANPWB010000013">
    <property type="protein sequence ID" value="KAJ1107106.1"/>
    <property type="molecule type" value="Genomic_DNA"/>
</dbReference>
<proteinExistence type="predicted"/>
<dbReference type="AlphaFoldDB" id="A0AAV7MTM9"/>
<dbReference type="Proteomes" id="UP001066276">
    <property type="component" value="Chromosome 9"/>
</dbReference>
<protein>
    <submittedName>
        <fullName evidence="1">Uncharacterized protein</fullName>
    </submittedName>
</protein>
<evidence type="ECO:0000313" key="2">
    <source>
        <dbReference type="Proteomes" id="UP001066276"/>
    </source>
</evidence>
<sequence length="140" mass="15391">MCTLMSPYSRSRLGCRPCVVCLHFAAHATDRRTTARVRGTIHFKSRLTLTGHENAAHAQCSPACLKMASCLGSDVFLAHSVMSQDTASVKKDQPPVVSWLLTWHSAPNPEMHDLVGPVVTDSIHEEAFMQEINSKGDFRG</sequence>
<accession>A0AAV7MTM9</accession>
<comment type="caution">
    <text evidence="1">The sequence shown here is derived from an EMBL/GenBank/DDBJ whole genome shotgun (WGS) entry which is preliminary data.</text>
</comment>
<keyword evidence="2" id="KW-1185">Reference proteome</keyword>
<reference evidence="1" key="1">
    <citation type="journal article" date="2022" name="bioRxiv">
        <title>Sequencing and chromosome-scale assembly of the giantPleurodeles waltlgenome.</title>
        <authorList>
            <person name="Brown T."/>
            <person name="Elewa A."/>
            <person name="Iarovenko S."/>
            <person name="Subramanian E."/>
            <person name="Araus A.J."/>
            <person name="Petzold A."/>
            <person name="Susuki M."/>
            <person name="Suzuki K.-i.T."/>
            <person name="Hayashi T."/>
            <person name="Toyoda A."/>
            <person name="Oliveira C."/>
            <person name="Osipova E."/>
            <person name="Leigh N.D."/>
            <person name="Simon A."/>
            <person name="Yun M.H."/>
        </authorList>
    </citation>
    <scope>NUCLEOTIDE SEQUENCE</scope>
    <source>
        <strain evidence="1">20211129_DDA</strain>
        <tissue evidence="1">Liver</tissue>
    </source>
</reference>
<evidence type="ECO:0000313" key="1">
    <source>
        <dbReference type="EMBL" id="KAJ1107106.1"/>
    </source>
</evidence>
<name>A0AAV7MTM9_PLEWA</name>
<organism evidence="1 2">
    <name type="scientific">Pleurodeles waltl</name>
    <name type="common">Iberian ribbed newt</name>
    <dbReference type="NCBI Taxonomy" id="8319"/>
    <lineage>
        <taxon>Eukaryota</taxon>
        <taxon>Metazoa</taxon>
        <taxon>Chordata</taxon>
        <taxon>Craniata</taxon>
        <taxon>Vertebrata</taxon>
        <taxon>Euteleostomi</taxon>
        <taxon>Amphibia</taxon>
        <taxon>Batrachia</taxon>
        <taxon>Caudata</taxon>
        <taxon>Salamandroidea</taxon>
        <taxon>Salamandridae</taxon>
        <taxon>Pleurodelinae</taxon>
        <taxon>Pleurodeles</taxon>
    </lineage>
</organism>